<evidence type="ECO:0000256" key="2">
    <source>
        <dbReference type="ARBA" id="ARBA00004651"/>
    </source>
</evidence>
<dbReference type="Pfam" id="PF00672">
    <property type="entry name" value="HAMP"/>
    <property type="match status" value="1"/>
</dbReference>
<keyword evidence="7 14" id="KW-0812">Transmembrane</keyword>
<dbReference type="CDD" id="cd00082">
    <property type="entry name" value="HisKA"/>
    <property type="match status" value="1"/>
</dbReference>
<dbReference type="SUPFAM" id="SSF47384">
    <property type="entry name" value="Homodimeric domain of signal transducing histidine kinase"/>
    <property type="match status" value="1"/>
</dbReference>
<reference evidence="17 18" key="1">
    <citation type="submission" date="2016-10" db="EMBL/GenBank/DDBJ databases">
        <authorList>
            <person name="de Groot N.N."/>
        </authorList>
    </citation>
    <scope>NUCLEOTIDE SEQUENCE [LARGE SCALE GENOMIC DNA]</scope>
    <source>
        <strain evidence="17 18">CGMCC 4.2026</strain>
    </source>
</reference>
<evidence type="ECO:0000256" key="5">
    <source>
        <dbReference type="ARBA" id="ARBA00022553"/>
    </source>
</evidence>
<keyword evidence="4" id="KW-1003">Cell membrane</keyword>
<evidence type="ECO:0000256" key="11">
    <source>
        <dbReference type="ARBA" id="ARBA00022989"/>
    </source>
</evidence>
<dbReference type="InterPro" id="IPR005467">
    <property type="entry name" value="His_kinase_dom"/>
</dbReference>
<dbReference type="Pfam" id="PF02518">
    <property type="entry name" value="HATPase_c"/>
    <property type="match status" value="1"/>
</dbReference>
<keyword evidence="14" id="KW-0472">Membrane</keyword>
<evidence type="ECO:0000256" key="3">
    <source>
        <dbReference type="ARBA" id="ARBA00012438"/>
    </source>
</evidence>
<evidence type="ECO:0000313" key="18">
    <source>
        <dbReference type="Proteomes" id="UP000181951"/>
    </source>
</evidence>
<dbReference type="EC" id="2.7.13.3" evidence="3"/>
<dbReference type="GO" id="GO:0005886">
    <property type="term" value="C:plasma membrane"/>
    <property type="evidence" value="ECO:0007669"/>
    <property type="project" value="UniProtKB-SubCell"/>
</dbReference>
<evidence type="ECO:0000259" key="15">
    <source>
        <dbReference type="PROSITE" id="PS50109"/>
    </source>
</evidence>
<sequence>MGETTVKPGAGRWGPVARRPHDGSMRQRVARVAVAAVLLALVLLALPLAVVIRSAAFDDERGRLERDALAAAVRVGPEFSAGDPVELPAPPGGTQVGVYDAGLRLQAGAGPRTGDAATRRAASRAAVSEHTGGHIVVAVPVSSNEQVIGVVRAADDAGNVWSRVLAAWALLSGVSAFALAVAILVARRQARALSAPLENLASVCQDIADGDLTARAASSHIAEIDQVARTQNAMVAELARLLRHERHFTANASHQLRTPLAGLQLGLETALTTPDVDLRAAVEEALARSGHLHHTIDEVLRLAKAENDAGKGAGATRPAAVLLDRVETRWHGVFAQEQRRLAIRLVPGVEDLPLPDRAVGQVLDVLLDNARVHGSGRVDVTVREASGALAFDVADEGRMTFPPAGLFDRGATTGEGAGIGLSLARDLAEASGGRLSLASSSPTVFTLLLPCDG</sequence>
<evidence type="ECO:0000259" key="16">
    <source>
        <dbReference type="PROSITE" id="PS50885"/>
    </source>
</evidence>
<dbReference type="GO" id="GO:0000155">
    <property type="term" value="F:phosphorelay sensor kinase activity"/>
    <property type="evidence" value="ECO:0007669"/>
    <property type="project" value="InterPro"/>
</dbReference>
<dbReference type="PROSITE" id="PS50109">
    <property type="entry name" value="HIS_KIN"/>
    <property type="match status" value="1"/>
</dbReference>
<keyword evidence="11 14" id="KW-1133">Transmembrane helix</keyword>
<dbReference type="InterPro" id="IPR050980">
    <property type="entry name" value="2C_sensor_his_kinase"/>
</dbReference>
<dbReference type="STRING" id="310780.SAMN05216267_102721"/>
<dbReference type="Gene3D" id="1.10.287.130">
    <property type="match status" value="1"/>
</dbReference>
<dbReference type="PANTHER" id="PTHR44936:SF9">
    <property type="entry name" value="SENSOR PROTEIN CREC"/>
    <property type="match status" value="1"/>
</dbReference>
<keyword evidence="18" id="KW-1185">Reference proteome</keyword>
<proteinExistence type="predicted"/>
<keyword evidence="12" id="KW-0902">Two-component regulatory system</keyword>
<dbReference type="InterPro" id="IPR003661">
    <property type="entry name" value="HisK_dim/P_dom"/>
</dbReference>
<dbReference type="InterPro" id="IPR036890">
    <property type="entry name" value="HATPase_C_sf"/>
</dbReference>
<organism evidence="17 18">
    <name type="scientific">Actinacidiphila rubida</name>
    <dbReference type="NCBI Taxonomy" id="310780"/>
    <lineage>
        <taxon>Bacteria</taxon>
        <taxon>Bacillati</taxon>
        <taxon>Actinomycetota</taxon>
        <taxon>Actinomycetes</taxon>
        <taxon>Kitasatosporales</taxon>
        <taxon>Streptomycetaceae</taxon>
        <taxon>Actinacidiphila</taxon>
    </lineage>
</organism>
<dbReference type="AlphaFoldDB" id="A0A1H8PW95"/>
<dbReference type="SMART" id="SM00388">
    <property type="entry name" value="HisKA"/>
    <property type="match status" value="1"/>
</dbReference>
<dbReference type="SUPFAM" id="SSF55874">
    <property type="entry name" value="ATPase domain of HSP90 chaperone/DNA topoisomerase II/histidine kinase"/>
    <property type="match status" value="1"/>
</dbReference>
<evidence type="ECO:0000256" key="4">
    <source>
        <dbReference type="ARBA" id="ARBA00022475"/>
    </source>
</evidence>
<accession>A0A1H8PW95</accession>
<keyword evidence="5" id="KW-0597">Phosphoprotein</keyword>
<dbReference type="Gene3D" id="6.10.340.10">
    <property type="match status" value="1"/>
</dbReference>
<dbReference type="GO" id="GO:0005524">
    <property type="term" value="F:ATP binding"/>
    <property type="evidence" value="ECO:0007669"/>
    <property type="project" value="UniProtKB-KW"/>
</dbReference>
<evidence type="ECO:0000256" key="8">
    <source>
        <dbReference type="ARBA" id="ARBA00022741"/>
    </source>
</evidence>
<keyword evidence="8" id="KW-0547">Nucleotide-binding</keyword>
<dbReference type="SMART" id="SM00304">
    <property type="entry name" value="HAMP"/>
    <property type="match status" value="1"/>
</dbReference>
<evidence type="ECO:0000256" key="10">
    <source>
        <dbReference type="ARBA" id="ARBA00022840"/>
    </source>
</evidence>
<dbReference type="PANTHER" id="PTHR44936">
    <property type="entry name" value="SENSOR PROTEIN CREC"/>
    <property type="match status" value="1"/>
</dbReference>
<feature type="domain" description="Histidine kinase" evidence="15">
    <location>
        <begin position="251"/>
        <end position="453"/>
    </location>
</feature>
<dbReference type="CDD" id="cd06225">
    <property type="entry name" value="HAMP"/>
    <property type="match status" value="1"/>
</dbReference>
<keyword evidence="6" id="KW-0808">Transferase</keyword>
<dbReference type="InterPro" id="IPR003660">
    <property type="entry name" value="HAMP_dom"/>
</dbReference>
<feature type="transmembrane region" description="Helical" evidence="14">
    <location>
        <begin position="29"/>
        <end position="52"/>
    </location>
</feature>
<feature type="region of interest" description="Disordered" evidence="13">
    <location>
        <begin position="1"/>
        <end position="22"/>
    </location>
</feature>
<evidence type="ECO:0000256" key="6">
    <source>
        <dbReference type="ARBA" id="ARBA00022679"/>
    </source>
</evidence>
<feature type="domain" description="HAMP" evidence="16">
    <location>
        <begin position="191"/>
        <end position="243"/>
    </location>
</feature>
<evidence type="ECO:0000256" key="1">
    <source>
        <dbReference type="ARBA" id="ARBA00000085"/>
    </source>
</evidence>
<dbReference type="SUPFAM" id="SSF158472">
    <property type="entry name" value="HAMP domain-like"/>
    <property type="match status" value="1"/>
</dbReference>
<evidence type="ECO:0000256" key="9">
    <source>
        <dbReference type="ARBA" id="ARBA00022777"/>
    </source>
</evidence>
<dbReference type="SMART" id="SM00387">
    <property type="entry name" value="HATPase_c"/>
    <property type="match status" value="1"/>
</dbReference>
<comment type="subcellular location">
    <subcellularLocation>
        <location evidence="2">Cell membrane</location>
        <topology evidence="2">Multi-pass membrane protein</topology>
    </subcellularLocation>
</comment>
<dbReference type="Pfam" id="PF00512">
    <property type="entry name" value="HisKA"/>
    <property type="match status" value="1"/>
</dbReference>
<dbReference type="EMBL" id="FODD01000027">
    <property type="protein sequence ID" value="SEO45793.1"/>
    <property type="molecule type" value="Genomic_DNA"/>
</dbReference>
<evidence type="ECO:0000256" key="7">
    <source>
        <dbReference type="ARBA" id="ARBA00022692"/>
    </source>
</evidence>
<keyword evidence="10" id="KW-0067">ATP-binding</keyword>
<dbReference type="InterPro" id="IPR003594">
    <property type="entry name" value="HATPase_dom"/>
</dbReference>
<evidence type="ECO:0000256" key="13">
    <source>
        <dbReference type="SAM" id="MobiDB-lite"/>
    </source>
</evidence>
<dbReference type="PROSITE" id="PS50885">
    <property type="entry name" value="HAMP"/>
    <property type="match status" value="1"/>
</dbReference>
<dbReference type="Gene3D" id="3.30.565.10">
    <property type="entry name" value="Histidine kinase-like ATPase, C-terminal domain"/>
    <property type="match status" value="1"/>
</dbReference>
<gene>
    <name evidence="17" type="ORF">SAMN05216267_102721</name>
</gene>
<evidence type="ECO:0000256" key="12">
    <source>
        <dbReference type="ARBA" id="ARBA00023012"/>
    </source>
</evidence>
<name>A0A1H8PW95_9ACTN</name>
<dbReference type="Proteomes" id="UP000181951">
    <property type="component" value="Unassembled WGS sequence"/>
</dbReference>
<keyword evidence="9 17" id="KW-0418">Kinase</keyword>
<evidence type="ECO:0000313" key="17">
    <source>
        <dbReference type="EMBL" id="SEO45793.1"/>
    </source>
</evidence>
<protein>
    <recommendedName>
        <fullName evidence="3">histidine kinase</fullName>
        <ecNumber evidence="3">2.7.13.3</ecNumber>
    </recommendedName>
</protein>
<evidence type="ECO:0000256" key="14">
    <source>
        <dbReference type="SAM" id="Phobius"/>
    </source>
</evidence>
<feature type="transmembrane region" description="Helical" evidence="14">
    <location>
        <begin position="165"/>
        <end position="186"/>
    </location>
</feature>
<comment type="catalytic activity">
    <reaction evidence="1">
        <text>ATP + protein L-histidine = ADP + protein N-phospho-L-histidine.</text>
        <dbReference type="EC" id="2.7.13.3"/>
    </reaction>
</comment>
<dbReference type="InterPro" id="IPR036097">
    <property type="entry name" value="HisK_dim/P_sf"/>
</dbReference>